<reference evidence="12 13" key="1">
    <citation type="submission" date="2019-06" db="EMBL/GenBank/DDBJ databases">
        <title>Genome Sequence of the Brown Rot Fungal Pathogen Monilinia fructicola.</title>
        <authorList>
            <person name="De Miccolis Angelini R.M."/>
            <person name="Landi L."/>
            <person name="Abate D."/>
            <person name="Pollastro S."/>
            <person name="Romanazzi G."/>
            <person name="Faretra F."/>
        </authorList>
    </citation>
    <scope>NUCLEOTIDE SEQUENCE [LARGE SCALE GENOMIC DNA]</scope>
    <source>
        <strain evidence="12 13">Mfrc123</strain>
    </source>
</reference>
<dbReference type="SUPFAM" id="SSF51735">
    <property type="entry name" value="NAD(P)-binding Rossmann-fold domains"/>
    <property type="match status" value="1"/>
</dbReference>
<gene>
    <name evidence="12" type="ORF">EYC84_000144</name>
</gene>
<evidence type="ECO:0000256" key="8">
    <source>
        <dbReference type="ARBA" id="ARBA00037676"/>
    </source>
</evidence>
<dbReference type="PANTHER" id="PTHR43725">
    <property type="entry name" value="UDP-GLUCOSE 4-EPIMERASE"/>
    <property type="match status" value="1"/>
</dbReference>
<evidence type="ECO:0000313" key="12">
    <source>
        <dbReference type="EMBL" id="KAA8570749.1"/>
    </source>
</evidence>
<evidence type="ECO:0000256" key="7">
    <source>
        <dbReference type="ARBA" id="ARBA00023235"/>
    </source>
</evidence>
<keyword evidence="13" id="KW-1185">Reference proteome</keyword>
<evidence type="ECO:0000256" key="10">
    <source>
        <dbReference type="ARBA" id="ARBA00038238"/>
    </source>
</evidence>
<organism evidence="12 13">
    <name type="scientific">Monilinia fructicola</name>
    <name type="common">Brown rot fungus</name>
    <name type="synonym">Ciboria fructicola</name>
    <dbReference type="NCBI Taxonomy" id="38448"/>
    <lineage>
        <taxon>Eukaryota</taxon>
        <taxon>Fungi</taxon>
        <taxon>Dikarya</taxon>
        <taxon>Ascomycota</taxon>
        <taxon>Pezizomycotina</taxon>
        <taxon>Leotiomycetes</taxon>
        <taxon>Helotiales</taxon>
        <taxon>Sclerotiniaceae</taxon>
        <taxon>Monilinia</taxon>
    </lineage>
</organism>
<comment type="pathway">
    <text evidence="3">Carbohydrate metabolism; galactose metabolism.</text>
</comment>
<comment type="pathway">
    <text evidence="4">Carbohydrate metabolism; hexose metabolism.</text>
</comment>
<protein>
    <recommendedName>
        <fullName evidence="11">NAD-dependent epimerase/dehydratase domain-containing protein</fullName>
    </recommendedName>
</protein>
<name>A0A5M9JRS0_MONFR</name>
<keyword evidence="6" id="KW-0119">Carbohydrate metabolism</keyword>
<evidence type="ECO:0000259" key="11">
    <source>
        <dbReference type="Pfam" id="PF01370"/>
    </source>
</evidence>
<comment type="similarity">
    <text evidence="10">In the C-terminal section; belongs to the aldose epimerase family.</text>
</comment>
<evidence type="ECO:0000256" key="9">
    <source>
        <dbReference type="ARBA" id="ARBA00037955"/>
    </source>
</evidence>
<keyword evidence="7" id="KW-0413">Isomerase</keyword>
<dbReference type="GO" id="GO:0003978">
    <property type="term" value="F:UDP-glucose 4-epimerase activity"/>
    <property type="evidence" value="ECO:0007669"/>
    <property type="project" value="UniProtKB-EC"/>
</dbReference>
<dbReference type="PANTHER" id="PTHR43725:SF47">
    <property type="entry name" value="UDP-GLUCOSE 4-EPIMERASE"/>
    <property type="match status" value="1"/>
</dbReference>
<sequence length="66" mass="7343">MAIKLSSLIIYFYKVDITNEAELEKVFAAHPRIDSVIHFAALKAVGESSEIPLEYYRVNVGGTISL</sequence>
<evidence type="ECO:0000256" key="1">
    <source>
        <dbReference type="ARBA" id="ARBA00000083"/>
    </source>
</evidence>
<proteinExistence type="inferred from homology"/>
<accession>A0A5M9JRS0</accession>
<dbReference type="Proteomes" id="UP000322873">
    <property type="component" value="Unassembled WGS sequence"/>
</dbReference>
<comment type="similarity">
    <text evidence="9">In the N-terminal section; belongs to the NAD(P)-dependent epimerase/dehydratase family.</text>
</comment>
<evidence type="ECO:0000256" key="4">
    <source>
        <dbReference type="ARBA" id="ARBA00005028"/>
    </source>
</evidence>
<dbReference type="AlphaFoldDB" id="A0A5M9JRS0"/>
<dbReference type="InterPro" id="IPR036291">
    <property type="entry name" value="NAD(P)-bd_dom_sf"/>
</dbReference>
<dbReference type="VEuPathDB" id="FungiDB:MFRU_011g01940"/>
<dbReference type="Pfam" id="PF01370">
    <property type="entry name" value="Epimerase"/>
    <property type="match status" value="1"/>
</dbReference>
<dbReference type="GO" id="GO:0005829">
    <property type="term" value="C:cytosol"/>
    <property type="evidence" value="ECO:0007669"/>
    <property type="project" value="TreeGrafter"/>
</dbReference>
<evidence type="ECO:0000256" key="3">
    <source>
        <dbReference type="ARBA" id="ARBA00004947"/>
    </source>
</evidence>
<comment type="function">
    <text evidence="8">Mutarotase converts alpha-aldose to the beta-anomer. It is active on D-glucose, L-arabinose, D-xylose, D-galactose, maltose and lactose.</text>
</comment>
<keyword evidence="6" id="KW-0299">Galactose metabolism</keyword>
<dbReference type="InterPro" id="IPR001509">
    <property type="entry name" value="Epimerase_deHydtase"/>
</dbReference>
<comment type="caution">
    <text evidence="12">The sequence shown here is derived from an EMBL/GenBank/DDBJ whole genome shotgun (WGS) entry which is preliminary data.</text>
</comment>
<comment type="cofactor">
    <cofactor evidence="2">
        <name>NAD(+)</name>
        <dbReference type="ChEBI" id="CHEBI:57540"/>
    </cofactor>
</comment>
<evidence type="ECO:0000256" key="6">
    <source>
        <dbReference type="ARBA" id="ARBA00023144"/>
    </source>
</evidence>
<evidence type="ECO:0000313" key="13">
    <source>
        <dbReference type="Proteomes" id="UP000322873"/>
    </source>
</evidence>
<evidence type="ECO:0000256" key="2">
    <source>
        <dbReference type="ARBA" id="ARBA00001911"/>
    </source>
</evidence>
<keyword evidence="5" id="KW-0520">NAD</keyword>
<comment type="catalytic activity">
    <reaction evidence="1">
        <text>UDP-alpha-D-glucose = UDP-alpha-D-galactose</text>
        <dbReference type="Rhea" id="RHEA:22168"/>
        <dbReference type="ChEBI" id="CHEBI:58885"/>
        <dbReference type="ChEBI" id="CHEBI:66914"/>
        <dbReference type="EC" id="5.1.3.2"/>
    </reaction>
</comment>
<dbReference type="GO" id="GO:0006012">
    <property type="term" value="P:galactose metabolic process"/>
    <property type="evidence" value="ECO:0007669"/>
    <property type="project" value="UniProtKB-KW"/>
</dbReference>
<dbReference type="Gene3D" id="3.40.50.720">
    <property type="entry name" value="NAD(P)-binding Rossmann-like Domain"/>
    <property type="match status" value="1"/>
</dbReference>
<evidence type="ECO:0000256" key="5">
    <source>
        <dbReference type="ARBA" id="ARBA00023027"/>
    </source>
</evidence>
<feature type="domain" description="NAD-dependent epimerase/dehydratase" evidence="11">
    <location>
        <begin position="11"/>
        <end position="66"/>
    </location>
</feature>
<dbReference type="EMBL" id="VICG01000006">
    <property type="protein sequence ID" value="KAA8570749.1"/>
    <property type="molecule type" value="Genomic_DNA"/>
</dbReference>